<dbReference type="PANTHER" id="PTHR20883">
    <property type="entry name" value="PHYTANOYL-COA DIOXYGENASE DOMAIN CONTAINING 1"/>
    <property type="match status" value="1"/>
</dbReference>
<comment type="cofactor">
    <cofactor evidence="1">
        <name>Fe(2+)</name>
        <dbReference type="ChEBI" id="CHEBI:29033"/>
    </cofactor>
</comment>
<protein>
    <submittedName>
        <fullName evidence="2">Phytanoyl-CoA dioxygenase (PhyH)</fullName>
    </submittedName>
</protein>
<sequence>MVTANLPWIESPFFEEILKTKKLTDQQLAYVLDYQKNGFVVIPGLLPQSLVDQTRQDAEQKAFNPDYPIKTFRDDRRIQDFWTESEASRQLACYPALLEILEIFYGREAVPFQTLNFRYGSQQRAHSDTIHFSSLPAKFMCGVWVALEDITEENGPVFYYPGSQKLPEYDFSHIRPDAKTTSYEDYVHYEDFIEKIVEAQQFEKKKFFAKKGDLLIWSSNIIHGGSPVTREGATRWSQVTHYFFKDCYYYTPMLSNMVTKQLYLRGELVNMKTGEKVDQTYNGSHLKALRSDKHIYTLLTKKLRLGSVAVRLLKGKAYLRENSTR</sequence>
<dbReference type="Pfam" id="PF05721">
    <property type="entry name" value="PhyH"/>
    <property type="match status" value="1"/>
</dbReference>
<dbReference type="STRING" id="659014.SAMN04487996_107251"/>
<dbReference type="GO" id="GO:0005506">
    <property type="term" value="F:iron ion binding"/>
    <property type="evidence" value="ECO:0007669"/>
    <property type="project" value="UniProtKB-ARBA"/>
</dbReference>
<dbReference type="Proteomes" id="UP000198748">
    <property type="component" value="Unassembled WGS sequence"/>
</dbReference>
<proteinExistence type="predicted"/>
<accession>A0A1G7GGV1</accession>
<keyword evidence="2" id="KW-0560">Oxidoreductase</keyword>
<dbReference type="AlphaFoldDB" id="A0A1G7GGV1"/>
<evidence type="ECO:0000256" key="1">
    <source>
        <dbReference type="ARBA" id="ARBA00001954"/>
    </source>
</evidence>
<evidence type="ECO:0000313" key="2">
    <source>
        <dbReference type="EMBL" id="SDE87388.1"/>
    </source>
</evidence>
<reference evidence="3" key="1">
    <citation type="submission" date="2016-10" db="EMBL/GenBank/DDBJ databases">
        <authorList>
            <person name="Varghese N."/>
            <person name="Submissions S."/>
        </authorList>
    </citation>
    <scope>NUCLEOTIDE SEQUENCE [LARGE SCALE GENOMIC DNA]</scope>
    <source>
        <strain evidence="3">DSM 25329</strain>
    </source>
</reference>
<dbReference type="Gene3D" id="2.60.120.620">
    <property type="entry name" value="q2cbj1_9rhob like domain"/>
    <property type="match status" value="1"/>
</dbReference>
<dbReference type="GO" id="GO:0016706">
    <property type="term" value="F:2-oxoglutarate-dependent dioxygenase activity"/>
    <property type="evidence" value="ECO:0007669"/>
    <property type="project" value="UniProtKB-ARBA"/>
</dbReference>
<dbReference type="RefSeq" id="WP_090150510.1">
    <property type="nucleotide sequence ID" value="NZ_FNAN01000007.1"/>
</dbReference>
<dbReference type="PANTHER" id="PTHR20883:SF48">
    <property type="entry name" value="ECTOINE DIOXYGENASE"/>
    <property type="match status" value="1"/>
</dbReference>
<dbReference type="InterPro" id="IPR008775">
    <property type="entry name" value="Phytyl_CoA_dOase-like"/>
</dbReference>
<organism evidence="2 3">
    <name type="scientific">Dyadobacter soli</name>
    <dbReference type="NCBI Taxonomy" id="659014"/>
    <lineage>
        <taxon>Bacteria</taxon>
        <taxon>Pseudomonadati</taxon>
        <taxon>Bacteroidota</taxon>
        <taxon>Cytophagia</taxon>
        <taxon>Cytophagales</taxon>
        <taxon>Spirosomataceae</taxon>
        <taxon>Dyadobacter</taxon>
    </lineage>
</organism>
<evidence type="ECO:0000313" key="3">
    <source>
        <dbReference type="Proteomes" id="UP000198748"/>
    </source>
</evidence>
<keyword evidence="3" id="KW-1185">Reference proteome</keyword>
<dbReference type="SUPFAM" id="SSF51197">
    <property type="entry name" value="Clavaminate synthase-like"/>
    <property type="match status" value="1"/>
</dbReference>
<keyword evidence="2" id="KW-0223">Dioxygenase</keyword>
<dbReference type="EMBL" id="FNAN01000007">
    <property type="protein sequence ID" value="SDE87388.1"/>
    <property type="molecule type" value="Genomic_DNA"/>
</dbReference>
<dbReference type="OrthoDB" id="9814777at2"/>
<name>A0A1G7GGV1_9BACT</name>
<gene>
    <name evidence="2" type="ORF">SAMN04487996_107251</name>
</gene>